<sequence length="306" mass="33060">MKTQPRHFPSSLSVTAFLFAAGTFLSPMTASAIDVEAGDYTALPDGANAFVVYGQYARRNANYAGGNKLPGSPRLESEVGIARYLHVLRLDDRWTVDPQVLLPFGHLKPSGDLSPLGSVSGVGDLILATAFKYKIDPAAGEVFGVTPYLYLPTGSYDANKALNLGENRWKFALQSAYTRPLAPKWRMDAVGDVTFFGKNTECGAACGSTTNTTLKQSALYSGQLYLRYEPSASWSTAIGVTHAWGAESRVDGVSLNDRTGTTAVKLTASTFVAPNLQLMGTVSRDVQVHNGLREQARLNLRAFYLF</sequence>
<feature type="signal peptide" evidence="1">
    <location>
        <begin position="1"/>
        <end position="32"/>
    </location>
</feature>
<dbReference type="EMBL" id="CP019236">
    <property type="protein sequence ID" value="APW36279.1"/>
    <property type="molecule type" value="Genomic_DNA"/>
</dbReference>
<evidence type="ECO:0000313" key="3">
    <source>
        <dbReference type="Proteomes" id="UP000186609"/>
    </source>
</evidence>
<gene>
    <name evidence="2" type="ORF">RD110_02860</name>
</gene>
<evidence type="ECO:0008006" key="4">
    <source>
        <dbReference type="Google" id="ProtNLM"/>
    </source>
</evidence>
<dbReference type="STRING" id="1842727.RD110_02860"/>
<dbReference type="Pfam" id="PF13557">
    <property type="entry name" value="Phenol_MetA_deg"/>
    <property type="match status" value="1"/>
</dbReference>
<dbReference type="KEGG" id="rhy:RD110_02860"/>
<keyword evidence="3" id="KW-1185">Reference proteome</keyword>
<evidence type="ECO:0000256" key="1">
    <source>
        <dbReference type="SAM" id="SignalP"/>
    </source>
</evidence>
<proteinExistence type="predicted"/>
<keyword evidence="1" id="KW-0732">Signal</keyword>
<dbReference type="InterPro" id="IPR025737">
    <property type="entry name" value="FApF"/>
</dbReference>
<dbReference type="Proteomes" id="UP000186609">
    <property type="component" value="Chromosome"/>
</dbReference>
<reference evidence="2 3" key="1">
    <citation type="submission" date="2017-01" db="EMBL/GenBank/DDBJ databases">
        <authorList>
            <person name="Mah S.A."/>
            <person name="Swanson W.J."/>
            <person name="Moy G.W."/>
            <person name="Vacquier V.D."/>
        </authorList>
    </citation>
    <scope>NUCLEOTIDE SEQUENCE [LARGE SCALE GENOMIC DNA]</scope>
    <source>
        <strain evidence="2 3">DCY110</strain>
    </source>
</reference>
<organism evidence="2 3">
    <name type="scientific">Rhodoferax koreensis</name>
    <dbReference type="NCBI Taxonomy" id="1842727"/>
    <lineage>
        <taxon>Bacteria</taxon>
        <taxon>Pseudomonadati</taxon>
        <taxon>Pseudomonadota</taxon>
        <taxon>Betaproteobacteria</taxon>
        <taxon>Burkholderiales</taxon>
        <taxon>Comamonadaceae</taxon>
        <taxon>Rhodoferax</taxon>
    </lineage>
</organism>
<evidence type="ECO:0000313" key="2">
    <source>
        <dbReference type="EMBL" id="APW36279.1"/>
    </source>
</evidence>
<accession>A0A1P8JRB4</accession>
<dbReference type="AlphaFoldDB" id="A0A1P8JRB4"/>
<feature type="chain" id="PRO_5012207719" description="Phenol degradation protein meta" evidence="1">
    <location>
        <begin position="33"/>
        <end position="306"/>
    </location>
</feature>
<dbReference type="RefSeq" id="WP_076196513.1">
    <property type="nucleotide sequence ID" value="NZ_CP019236.1"/>
</dbReference>
<protein>
    <recommendedName>
        <fullName evidence="4">Phenol degradation protein meta</fullName>
    </recommendedName>
</protein>
<name>A0A1P8JRB4_9BURK</name>